<gene>
    <name evidence="1" type="ORF">OMM_08615</name>
</gene>
<protein>
    <submittedName>
        <fullName evidence="1">Uncharacterized protein</fullName>
    </submittedName>
</protein>
<dbReference type="Proteomes" id="UP000189670">
    <property type="component" value="Unassembled WGS sequence"/>
</dbReference>
<proteinExistence type="predicted"/>
<comment type="caution">
    <text evidence="1">The sequence shown here is derived from an EMBL/GenBank/DDBJ whole genome shotgun (WGS) entry which is preliminary data.</text>
</comment>
<organism evidence="1 2">
    <name type="scientific">Candidatus Magnetoglobus multicellularis str. Araruama</name>
    <dbReference type="NCBI Taxonomy" id="890399"/>
    <lineage>
        <taxon>Bacteria</taxon>
        <taxon>Pseudomonadati</taxon>
        <taxon>Thermodesulfobacteriota</taxon>
        <taxon>Desulfobacteria</taxon>
        <taxon>Desulfobacterales</taxon>
        <taxon>Desulfobacteraceae</taxon>
        <taxon>Candidatus Magnetoglobus</taxon>
    </lineage>
</organism>
<dbReference type="AlphaFoldDB" id="A0A1V1P7K3"/>
<sequence>MRINYKGSNLDVDPDFNNEAKRLHGYYNQQQNNTKPDTALTKDAFGLPRGINFSSIKTKRRPALTIAPYKKDSTGKEKATRRSSPLHITINRKNNQYYATLLILWDGLEYLPPDMPIKIKNNDSGNYHKLSNPPVDKLEQFLKRL</sequence>
<dbReference type="EMBL" id="ATBP01000382">
    <property type="protein sequence ID" value="ETR70705.1"/>
    <property type="molecule type" value="Genomic_DNA"/>
</dbReference>
<reference evidence="2" key="1">
    <citation type="submission" date="2012-11" db="EMBL/GenBank/DDBJ databases">
        <authorList>
            <person name="Lucero-Rivera Y.E."/>
            <person name="Tovar-Ramirez D."/>
        </authorList>
    </citation>
    <scope>NUCLEOTIDE SEQUENCE [LARGE SCALE GENOMIC DNA]</scope>
    <source>
        <strain evidence="2">Araruama</strain>
    </source>
</reference>
<name>A0A1V1P7K3_9BACT</name>
<evidence type="ECO:0000313" key="1">
    <source>
        <dbReference type="EMBL" id="ETR70705.1"/>
    </source>
</evidence>
<evidence type="ECO:0000313" key="2">
    <source>
        <dbReference type="Proteomes" id="UP000189670"/>
    </source>
</evidence>
<accession>A0A1V1P7K3</accession>